<evidence type="ECO:0000256" key="2">
    <source>
        <dbReference type="PROSITE-ProRule" id="PRU00339"/>
    </source>
</evidence>
<keyword evidence="5" id="KW-1185">Reference proteome</keyword>
<dbReference type="GO" id="GO:0005680">
    <property type="term" value="C:anaphase-promoting complex"/>
    <property type="evidence" value="ECO:0007669"/>
    <property type="project" value="TreeGrafter"/>
</dbReference>
<evidence type="ECO:0000313" key="4">
    <source>
        <dbReference type="EMBL" id="RKP37502.1"/>
    </source>
</evidence>
<dbReference type="Proteomes" id="UP000268162">
    <property type="component" value="Unassembled WGS sequence"/>
</dbReference>
<dbReference type="GO" id="GO:0051301">
    <property type="term" value="P:cell division"/>
    <property type="evidence" value="ECO:0007669"/>
    <property type="project" value="TreeGrafter"/>
</dbReference>
<evidence type="ECO:0000256" key="3">
    <source>
        <dbReference type="SAM" id="MobiDB-lite"/>
    </source>
</evidence>
<reference evidence="5" key="1">
    <citation type="journal article" date="2018" name="Nat. Microbiol.">
        <title>Leveraging single-cell genomics to expand the fungal tree of life.</title>
        <authorList>
            <person name="Ahrendt S.R."/>
            <person name="Quandt C.A."/>
            <person name="Ciobanu D."/>
            <person name="Clum A."/>
            <person name="Salamov A."/>
            <person name="Andreopoulos B."/>
            <person name="Cheng J.F."/>
            <person name="Woyke T."/>
            <person name="Pelin A."/>
            <person name="Henrissat B."/>
            <person name="Reynolds N.K."/>
            <person name="Benny G.L."/>
            <person name="Smith M.E."/>
            <person name="James T.Y."/>
            <person name="Grigoriev I.V."/>
        </authorList>
    </citation>
    <scope>NUCLEOTIDE SEQUENCE [LARGE SCALE GENOMIC DNA]</scope>
    <source>
        <strain evidence="5">RSA 468</strain>
    </source>
</reference>
<sequence length="381" mass="42513">MLATHLDPIYFSSETVLERAIQLYANQFYSSSLELHLARRWGTREQPLWIARTHKLLGDVLAQRHEYKAAASQYETALSIAESHPDDASHLPPTKPIPGEGTTTTTNVGASTSAASTLIYSLHTQLCVVYDRLGRPKQVLSHLSKLPETQRSLGLLHLLAKASEQLRNTAVAIRARTAIVKHNPYALREYCALARLGSPWSEVRLLLEALAVPEWVTMWVQVMYSALDHSRSALSIPVALQQSRQLESSLFAGNPGLLVRTAELSVANNEPMPAFYILSQLHQSHPLWVCGMDLYAQLMKLEGNSILISKLSEAVKNAVQGDCPELWVIMAHFCEAQCQYDRSLTFVEKALSLRPNYHHALLIAPKRPSQFTAKRILSKPP</sequence>
<gene>
    <name evidence="4" type="ORF">BJ085DRAFT_38272</name>
</gene>
<feature type="repeat" description="TPR" evidence="2">
    <location>
        <begin position="51"/>
        <end position="84"/>
    </location>
</feature>
<dbReference type="GO" id="GO:0045842">
    <property type="term" value="P:positive regulation of mitotic metaphase/anaphase transition"/>
    <property type="evidence" value="ECO:0007669"/>
    <property type="project" value="TreeGrafter"/>
</dbReference>
<dbReference type="STRING" id="215637.A0A4P9ZX90"/>
<accession>A0A4P9ZX90</accession>
<dbReference type="SUPFAM" id="SSF48452">
    <property type="entry name" value="TPR-like"/>
    <property type="match status" value="1"/>
</dbReference>
<proteinExistence type="predicted"/>
<dbReference type="EMBL" id="ML002485">
    <property type="protein sequence ID" value="RKP37502.1"/>
    <property type="molecule type" value="Genomic_DNA"/>
</dbReference>
<dbReference type="Gene3D" id="1.25.40.10">
    <property type="entry name" value="Tetratricopeptide repeat domain"/>
    <property type="match status" value="2"/>
</dbReference>
<organism evidence="4 5">
    <name type="scientific">Dimargaris cristalligena</name>
    <dbReference type="NCBI Taxonomy" id="215637"/>
    <lineage>
        <taxon>Eukaryota</taxon>
        <taxon>Fungi</taxon>
        <taxon>Fungi incertae sedis</taxon>
        <taxon>Zoopagomycota</taxon>
        <taxon>Kickxellomycotina</taxon>
        <taxon>Dimargaritomycetes</taxon>
        <taxon>Dimargaritales</taxon>
        <taxon>Dimargaritaceae</taxon>
        <taxon>Dimargaris</taxon>
    </lineage>
</organism>
<dbReference type="AlphaFoldDB" id="A0A4P9ZX90"/>
<evidence type="ECO:0000313" key="5">
    <source>
        <dbReference type="Proteomes" id="UP000268162"/>
    </source>
</evidence>
<dbReference type="InterPro" id="IPR011990">
    <property type="entry name" value="TPR-like_helical_dom_sf"/>
</dbReference>
<dbReference type="PANTHER" id="PTHR12558">
    <property type="entry name" value="CELL DIVISION CYCLE 16,23,27"/>
    <property type="match status" value="1"/>
</dbReference>
<protein>
    <submittedName>
        <fullName evidence="4">Uncharacterized protein</fullName>
    </submittedName>
</protein>
<dbReference type="InterPro" id="IPR019734">
    <property type="entry name" value="TPR_rpt"/>
</dbReference>
<dbReference type="GO" id="GO:0016567">
    <property type="term" value="P:protein ubiquitination"/>
    <property type="evidence" value="ECO:0007669"/>
    <property type="project" value="TreeGrafter"/>
</dbReference>
<feature type="region of interest" description="Disordered" evidence="3">
    <location>
        <begin position="82"/>
        <end position="108"/>
    </location>
</feature>
<dbReference type="PROSITE" id="PS50005">
    <property type="entry name" value="TPR"/>
    <property type="match status" value="1"/>
</dbReference>
<name>A0A4P9ZX90_9FUNG</name>
<evidence type="ECO:0000256" key="1">
    <source>
        <dbReference type="ARBA" id="ARBA00022803"/>
    </source>
</evidence>
<feature type="compositionally biased region" description="Low complexity" evidence="3">
    <location>
        <begin position="97"/>
        <end position="108"/>
    </location>
</feature>
<dbReference type="PANTHER" id="PTHR12558:SF36">
    <property type="entry name" value="ANAPHASE-PROMOTING COMPLEX SUBUNIT 7"/>
    <property type="match status" value="1"/>
</dbReference>
<keyword evidence="1 2" id="KW-0802">TPR repeat</keyword>
<dbReference type="SMART" id="SM00028">
    <property type="entry name" value="TPR"/>
    <property type="match status" value="2"/>
</dbReference>